<keyword evidence="2" id="KW-0418">Kinase</keyword>
<dbReference type="CDD" id="cd12797">
    <property type="entry name" value="M23_peptidase"/>
    <property type="match status" value="1"/>
</dbReference>
<keyword evidence="2" id="KW-0808">Transferase</keyword>
<feature type="region of interest" description="Disordered" evidence="1">
    <location>
        <begin position="204"/>
        <end position="225"/>
    </location>
</feature>
<dbReference type="InterPro" id="IPR011055">
    <property type="entry name" value="Dup_hybrid_motif"/>
</dbReference>
<protein>
    <submittedName>
        <fullName evidence="2">Hydroxyethylthiazole kinase</fullName>
    </submittedName>
</protein>
<reference evidence="2 3" key="1">
    <citation type="submission" date="2017-11" db="EMBL/GenBank/DDBJ databases">
        <title>Complete genome sequence of Herbaspirillum rubrisubalbicans DSM 11543.</title>
        <authorList>
            <person name="Chen M."/>
            <person name="An Q."/>
        </authorList>
    </citation>
    <scope>NUCLEOTIDE SEQUENCE [LARGE SCALE GENOMIC DNA]</scope>
    <source>
        <strain evidence="2 3">DSM 11543</strain>
    </source>
</reference>
<dbReference type="AlphaFoldDB" id="A0AAD0XGG0"/>
<dbReference type="SUPFAM" id="SSF53955">
    <property type="entry name" value="Lysozyme-like"/>
    <property type="match status" value="1"/>
</dbReference>
<dbReference type="Proteomes" id="UP000269199">
    <property type="component" value="Chromosome"/>
</dbReference>
<dbReference type="EMBL" id="CP024996">
    <property type="protein sequence ID" value="AYR23465.1"/>
    <property type="molecule type" value="Genomic_DNA"/>
</dbReference>
<name>A0AAD0XGG0_9BURK</name>
<gene>
    <name evidence="2" type="ORF">RC54_06325</name>
</gene>
<dbReference type="Gene3D" id="2.70.70.10">
    <property type="entry name" value="Glucose Permease (Domain IIA)"/>
    <property type="match status" value="1"/>
</dbReference>
<dbReference type="GO" id="GO:0016301">
    <property type="term" value="F:kinase activity"/>
    <property type="evidence" value="ECO:0007669"/>
    <property type="project" value="UniProtKB-KW"/>
</dbReference>
<evidence type="ECO:0000256" key="1">
    <source>
        <dbReference type="SAM" id="MobiDB-lite"/>
    </source>
</evidence>
<dbReference type="Gene3D" id="1.10.530.10">
    <property type="match status" value="1"/>
</dbReference>
<accession>A0AAD0XGG0</accession>
<sequence length="741" mass="83067">MRTAHQTEDEWLDIAMNGDAPGKGAFPVSFNLGWHGGIHLTSPKSGNAHEPVRAIADGTIVFVRQPTKGLPNLPPEHPLMYNGATSDGVVVMRHEAEIGEGEQARVVFFSLYMHLHAIAPSARVNRFVHRKEVIGNVGYIDGEMGRMHFEIICDDANLARLTGRASDPLSLTSDGRSDVIFGEIYFHIPAGTPVFDKPPLAHSAQALTPAPKPARPSRDKEPDPPVALSAVHITTSDTILGVQYPGAEGNVASTGEALLTTYAMDGTRIGQPLKEKDGEADLYKNAVRIANACPQAQRPAPSAVYELLRFGRVIGPDKLPSASLPHWKKLPYPGGEGWINLNAANIRKFSDADFPHWKQWRLINDDTDQDSRCDSRTIRSWLDTDKDGRVRSAQAMARLANAENAARLRKVVARFPTEWESSTIDARWGWLKASTAENPTPLSTADFEALRAHIAALSFWPGGMGLPRTHWHWHPKEFIRHFRKCAWLSAKDLARIYPDEKYPLKALEAEGRQRTPALIRETYRNDLNKVMRKYLVNSPVRMTHFLGEAAVECMYLLMMAEGSVSFARKPTHESFLPEDAGFYMPKAKTDYLYYLSGRLGNIEEHDGPKFRGRGIKQLSGRENYGKYWVYRGWLSSNSFATTWWNPSKPERAPNVPDPQRLSIHNYNAIDSGGWYWTAGAQDNKFKTINLKIRSYLIDEETVHVVAAAINGTNNTTKKPNHLVERLNETRWVKNIVMDETK</sequence>
<proteinExistence type="predicted"/>
<dbReference type="InterPro" id="IPR023346">
    <property type="entry name" value="Lysozyme-like_dom_sf"/>
</dbReference>
<evidence type="ECO:0000313" key="2">
    <source>
        <dbReference type="EMBL" id="AYR23465.1"/>
    </source>
</evidence>
<evidence type="ECO:0000313" key="3">
    <source>
        <dbReference type="Proteomes" id="UP000269199"/>
    </source>
</evidence>
<organism evidence="2 3">
    <name type="scientific">Herbaspirillum rubrisubalbicans</name>
    <dbReference type="NCBI Taxonomy" id="80842"/>
    <lineage>
        <taxon>Bacteria</taxon>
        <taxon>Pseudomonadati</taxon>
        <taxon>Pseudomonadota</taxon>
        <taxon>Betaproteobacteria</taxon>
        <taxon>Burkholderiales</taxon>
        <taxon>Oxalobacteraceae</taxon>
        <taxon>Herbaspirillum</taxon>
    </lineage>
</organism>